<sequence length="387" mass="45124">MVKLKEGYVMSAAEQVAYDRDNARPRKSWGQVAYYFKLQTKYPPRIYVFMHAEIWCDRNRRPMGLFHALPFLTRPMNREEIEYHHFDTRLCYHQYEAWAPLLSAEEREAQLLDMEQPGSGTMFLRALYSFTPSYRLKDEIRQGVPPEIARHLPYRLTIDLGCTEMEVLLILVSLGYTLPVQQISALLRAERADGNRKAVLLALQWLYRTSGESQSSTRSQSVLAVLRRAVQVQARTRRNFVRRIWKQSPLFALSEIQVRYPGYTAAQLEADVKRNKQATQFSRSKPVMDLRRCQLVKLAEQLNSGCLPEEAYHRVCCRIALLQSAHQQRLPVRLSVKLEQESRVYGFAWQIRETVVKSFVKLANTPGMTHDRLQAEHTRMTSSLYCF</sequence>
<dbReference type="AlphaFoldDB" id="A0A7L5DY98"/>
<dbReference type="RefSeq" id="WP_169607001.1">
    <property type="nucleotide sequence ID" value="NZ_CP051682.1"/>
</dbReference>
<organism evidence="1 2">
    <name type="scientific">Mucilaginibacter robiniae</name>
    <dbReference type="NCBI Taxonomy" id="2728022"/>
    <lineage>
        <taxon>Bacteria</taxon>
        <taxon>Pseudomonadati</taxon>
        <taxon>Bacteroidota</taxon>
        <taxon>Sphingobacteriia</taxon>
        <taxon>Sphingobacteriales</taxon>
        <taxon>Sphingobacteriaceae</taxon>
        <taxon>Mucilaginibacter</taxon>
    </lineage>
</organism>
<evidence type="ECO:0000313" key="2">
    <source>
        <dbReference type="Proteomes" id="UP000503278"/>
    </source>
</evidence>
<proteinExistence type="predicted"/>
<dbReference type="Proteomes" id="UP000503278">
    <property type="component" value="Chromosome"/>
</dbReference>
<dbReference type="EMBL" id="CP051682">
    <property type="protein sequence ID" value="QJD95985.1"/>
    <property type="molecule type" value="Genomic_DNA"/>
</dbReference>
<gene>
    <name evidence="1" type="ORF">HH214_08890</name>
</gene>
<keyword evidence="2" id="KW-1185">Reference proteome</keyword>
<name>A0A7L5DY98_9SPHI</name>
<accession>A0A7L5DY98</accession>
<evidence type="ECO:0000313" key="1">
    <source>
        <dbReference type="EMBL" id="QJD95985.1"/>
    </source>
</evidence>
<dbReference type="KEGG" id="mrob:HH214_08890"/>
<protein>
    <submittedName>
        <fullName evidence="1">Uncharacterized protein</fullName>
    </submittedName>
</protein>
<reference evidence="1 2" key="1">
    <citation type="submission" date="2020-04" db="EMBL/GenBank/DDBJ databases">
        <title>Genome sequencing of novel species.</title>
        <authorList>
            <person name="Heo J."/>
            <person name="Kim S.-J."/>
            <person name="Kim J.-S."/>
            <person name="Hong S.-B."/>
            <person name="Kwon S.-W."/>
        </authorList>
    </citation>
    <scope>NUCLEOTIDE SEQUENCE [LARGE SCALE GENOMIC DNA]</scope>
    <source>
        <strain evidence="1 2">F39-2</strain>
    </source>
</reference>